<dbReference type="Pfam" id="PF00653">
    <property type="entry name" value="BIR"/>
    <property type="match status" value="1"/>
</dbReference>
<dbReference type="PANTHER" id="PTHR10044">
    <property type="entry name" value="INHIBITOR OF APOPTOSIS"/>
    <property type="match status" value="1"/>
</dbReference>
<evidence type="ECO:0000313" key="1">
    <source>
        <dbReference type="EMBL" id="CAG2210706.1"/>
    </source>
</evidence>
<sequence length="308" mass="34554">MFCTDDNSDLETDGAADDNTQSLHHLCITNGHSEAESCAVVPSEYLNQLADQRSQLLLSGHTAGFTGTSTITSEPSVVNGHHSFVHLNGHSKELEEKARKEEEKQTFLKQAAIQQEIKRKYLFTEKTETESTQRVRPAKFRAYDKLEIRIKSFAGFKSASKWTEPCFANSGFFYKGFSDIVACFHCGLVHKNWNRDDDPIVLHFQLQPDCHYIIELRHKGIISCKNLVDESEDMMHHAKADSSATRHRVGTDDVEMREVTAETNNLSITPQVSANSRLACKVCLTYTLNLQYSHATISLCVDHAAGSL</sequence>
<accession>A0A8S3RVF4</accession>
<dbReference type="PANTHER" id="PTHR10044:SF139">
    <property type="entry name" value="DEATH-ASSOCIATED INHIBITOR OF APOPTOSIS 2"/>
    <property type="match status" value="1"/>
</dbReference>
<dbReference type="AlphaFoldDB" id="A0A8S3RVF4"/>
<evidence type="ECO:0000313" key="2">
    <source>
        <dbReference type="Proteomes" id="UP000683360"/>
    </source>
</evidence>
<dbReference type="SUPFAM" id="SSF57924">
    <property type="entry name" value="Inhibitor of apoptosis (IAP) repeat"/>
    <property type="match status" value="1"/>
</dbReference>
<dbReference type="Gene3D" id="1.10.1170.10">
    <property type="entry name" value="Inhibitor Of Apoptosis Protein (2mihbC-IAP-1), Chain A"/>
    <property type="match status" value="1"/>
</dbReference>
<dbReference type="PROSITE" id="PS50143">
    <property type="entry name" value="BIR_REPEAT_2"/>
    <property type="match status" value="1"/>
</dbReference>
<dbReference type="EMBL" id="CAJPWZ010001243">
    <property type="protein sequence ID" value="CAG2210706.1"/>
    <property type="molecule type" value="Genomic_DNA"/>
</dbReference>
<keyword evidence="2" id="KW-1185">Reference proteome</keyword>
<dbReference type="PROSITE" id="PS01282">
    <property type="entry name" value="BIR_REPEAT_1"/>
    <property type="match status" value="1"/>
</dbReference>
<gene>
    <name evidence="1" type="ORF">MEDL_24741</name>
</gene>
<dbReference type="GO" id="GO:0051726">
    <property type="term" value="P:regulation of cell cycle"/>
    <property type="evidence" value="ECO:0007669"/>
    <property type="project" value="TreeGrafter"/>
</dbReference>
<dbReference type="GO" id="GO:0005737">
    <property type="term" value="C:cytoplasm"/>
    <property type="evidence" value="ECO:0007669"/>
    <property type="project" value="TreeGrafter"/>
</dbReference>
<dbReference type="SMART" id="SM00238">
    <property type="entry name" value="BIR"/>
    <property type="match status" value="1"/>
</dbReference>
<dbReference type="GO" id="GO:0005634">
    <property type="term" value="C:nucleus"/>
    <property type="evidence" value="ECO:0007669"/>
    <property type="project" value="TreeGrafter"/>
</dbReference>
<dbReference type="InterPro" id="IPR050784">
    <property type="entry name" value="IAP"/>
</dbReference>
<protein>
    <submittedName>
        <fullName evidence="1">Uncharacterized protein</fullName>
    </submittedName>
</protein>
<dbReference type="InterPro" id="IPR001370">
    <property type="entry name" value="BIR_rpt"/>
</dbReference>
<comment type="caution">
    <text evidence="1">The sequence shown here is derived from an EMBL/GenBank/DDBJ whole genome shotgun (WGS) entry which is preliminary data.</text>
</comment>
<dbReference type="OrthoDB" id="6136964at2759"/>
<organism evidence="1 2">
    <name type="scientific">Mytilus edulis</name>
    <name type="common">Blue mussel</name>
    <dbReference type="NCBI Taxonomy" id="6550"/>
    <lineage>
        <taxon>Eukaryota</taxon>
        <taxon>Metazoa</taxon>
        <taxon>Spiralia</taxon>
        <taxon>Lophotrochozoa</taxon>
        <taxon>Mollusca</taxon>
        <taxon>Bivalvia</taxon>
        <taxon>Autobranchia</taxon>
        <taxon>Pteriomorphia</taxon>
        <taxon>Mytilida</taxon>
        <taxon>Mytiloidea</taxon>
        <taxon>Mytilidae</taxon>
        <taxon>Mytilinae</taxon>
        <taxon>Mytilus</taxon>
    </lineage>
</organism>
<reference evidence="1" key="1">
    <citation type="submission" date="2021-03" db="EMBL/GenBank/DDBJ databases">
        <authorList>
            <person name="Bekaert M."/>
        </authorList>
    </citation>
    <scope>NUCLEOTIDE SEQUENCE</scope>
</reference>
<proteinExistence type="predicted"/>
<dbReference type="CDD" id="cd00022">
    <property type="entry name" value="BIR"/>
    <property type="match status" value="1"/>
</dbReference>
<dbReference type="Proteomes" id="UP000683360">
    <property type="component" value="Unassembled WGS sequence"/>
</dbReference>
<name>A0A8S3RVF4_MYTED</name>